<dbReference type="Pfam" id="PF13684">
    <property type="entry name" value="FakA-like_C"/>
    <property type="match status" value="1"/>
</dbReference>
<accession>A0ABD6FF83</accession>
<name>A0ABD6FF83_9PSEU</name>
<keyword evidence="2" id="KW-0808">Transferase</keyword>
<dbReference type="InterPro" id="IPR004007">
    <property type="entry name" value="DhaL_dom"/>
</dbReference>
<reference evidence="2 3" key="1">
    <citation type="journal article" date="2021" name="BMC Genomics">
        <title>Genome-resolved metagenome and metatranscriptome analyses of thermophilic composting reveal key bacterial players and their metabolic interactions.</title>
        <authorList>
            <person name="Braga L.P.P."/>
            <person name="Pereira R.V."/>
            <person name="Martins L.F."/>
            <person name="Moura L.M.S."/>
            <person name="Sanchez F.B."/>
            <person name="Patane J.S.L."/>
            <person name="da Silva A.M."/>
            <person name="Setubal J.C."/>
        </authorList>
    </citation>
    <scope>NUCLEOTIDE SEQUENCE [LARGE SCALE GENOMIC DNA]</scope>
    <source>
        <strain evidence="2">ZC4RG45</strain>
    </source>
</reference>
<gene>
    <name evidence="2" type="ORF">DIU77_005545</name>
</gene>
<dbReference type="SUPFAM" id="SSF101473">
    <property type="entry name" value="DhaL-like"/>
    <property type="match status" value="1"/>
</dbReference>
<evidence type="ECO:0000259" key="1">
    <source>
        <dbReference type="PROSITE" id="PS51480"/>
    </source>
</evidence>
<dbReference type="SMART" id="SM01121">
    <property type="entry name" value="Dak1_2"/>
    <property type="match status" value="1"/>
</dbReference>
<keyword evidence="2" id="KW-0418">Kinase</keyword>
<evidence type="ECO:0000313" key="2">
    <source>
        <dbReference type="EMBL" id="MFO7191687.1"/>
    </source>
</evidence>
<protein>
    <submittedName>
        <fullName evidence="2">Dihydroxyacetone kinase</fullName>
    </submittedName>
</protein>
<dbReference type="GO" id="GO:0016301">
    <property type="term" value="F:kinase activity"/>
    <property type="evidence" value="ECO:0007669"/>
    <property type="project" value="UniProtKB-KW"/>
</dbReference>
<evidence type="ECO:0000313" key="3">
    <source>
        <dbReference type="Proteomes" id="UP000249324"/>
    </source>
</evidence>
<dbReference type="InterPro" id="IPR050270">
    <property type="entry name" value="DegV_domain_contain"/>
</dbReference>
<dbReference type="PANTHER" id="PTHR33434:SF4">
    <property type="entry name" value="PHOSPHATASE PROTEIN"/>
    <property type="match status" value="1"/>
</dbReference>
<dbReference type="InterPro" id="IPR033470">
    <property type="entry name" value="FakA-like_C"/>
</dbReference>
<dbReference type="EMBL" id="QGUI02000044">
    <property type="protein sequence ID" value="MFO7191687.1"/>
    <property type="molecule type" value="Genomic_DNA"/>
</dbReference>
<dbReference type="Pfam" id="PF21645">
    <property type="entry name" value="FakA-like_M"/>
    <property type="match status" value="1"/>
</dbReference>
<dbReference type="InterPro" id="IPR048394">
    <property type="entry name" value="FakA-like_M"/>
</dbReference>
<dbReference type="InterPro" id="IPR036117">
    <property type="entry name" value="DhaL_dom_sf"/>
</dbReference>
<dbReference type="AlphaFoldDB" id="A0ABD6FF83"/>
<dbReference type="Proteomes" id="UP000249324">
    <property type="component" value="Unassembled WGS sequence"/>
</dbReference>
<feature type="domain" description="DhaL" evidence="1">
    <location>
        <begin position="1"/>
        <end position="59"/>
    </location>
</feature>
<feature type="non-terminal residue" evidence="2">
    <location>
        <position position="1"/>
    </location>
</feature>
<comment type="caution">
    <text evidence="2">The sequence shown here is derived from an EMBL/GenBank/DDBJ whole genome shotgun (WGS) entry which is preliminary data.</text>
</comment>
<organism evidence="2 3">
    <name type="scientific">Thermocrispum agreste</name>
    <dbReference type="NCBI Taxonomy" id="37925"/>
    <lineage>
        <taxon>Bacteria</taxon>
        <taxon>Bacillati</taxon>
        <taxon>Actinomycetota</taxon>
        <taxon>Actinomycetes</taxon>
        <taxon>Pseudonocardiales</taxon>
        <taxon>Pseudonocardiaceae</taxon>
        <taxon>Thermocrispum</taxon>
    </lineage>
</organism>
<proteinExistence type="predicted"/>
<dbReference type="PANTHER" id="PTHR33434">
    <property type="entry name" value="DEGV DOMAIN-CONTAINING PROTEIN DR_1986-RELATED"/>
    <property type="match status" value="1"/>
</dbReference>
<sequence>AEAAGRADTSVPADVASAAADAAAEALARTPDQLAVLAEAGVVDAGGRGLLAVLDELAAVLSGRPSPARGDFRFTPRGGTRASEAEQDQQPWEVMYLLEEATEDAVTTLKEDLSAIGDSVTIAANGAGTYAVHVHCADIGAAIEAGMRAGKPHQVRVESLTGAARPRDRSGSAVLAVVCGAELAELCQHEGVTVLDVRAGHAVSVEVVEQAIDELAADHVTVLAASRELTVLAEDAAERARKHGGEVVVVPCASPVQVLAAIAVHDPERRTGDNVVAMAEAAAATRRGELKRAEQDAITWVGRVAAGDLVGFADDEVVLIAPADRPPAEAATELLDLLLASGGELVTVLLGASAPAGMTEAVTKHMARVHPEVELSIYPGGQTDSVLSLGVE</sequence>
<dbReference type="PROSITE" id="PS51480">
    <property type="entry name" value="DHAL"/>
    <property type="match status" value="1"/>
</dbReference>